<comment type="caution">
    <text evidence="3">The sequence shown here is derived from an EMBL/GenBank/DDBJ whole genome shotgun (WGS) entry which is preliminary data.</text>
</comment>
<feature type="region of interest" description="Disordered" evidence="1">
    <location>
        <begin position="25"/>
        <end position="75"/>
    </location>
</feature>
<dbReference type="EMBL" id="REGN01006808">
    <property type="protein sequence ID" value="RNA08223.1"/>
    <property type="molecule type" value="Genomic_DNA"/>
</dbReference>
<dbReference type="OrthoDB" id="10014409at2759"/>
<dbReference type="PANTHER" id="PTHR47027">
    <property type="entry name" value="REVERSE TRANSCRIPTASE DOMAIN-CONTAINING PROTEIN"/>
    <property type="match status" value="1"/>
</dbReference>
<dbReference type="InterPro" id="IPR000477">
    <property type="entry name" value="RT_dom"/>
</dbReference>
<feature type="domain" description="Reverse transcriptase" evidence="2">
    <location>
        <begin position="1"/>
        <end position="209"/>
    </location>
</feature>
<dbReference type="PROSITE" id="PS50878">
    <property type="entry name" value="RT_POL"/>
    <property type="match status" value="1"/>
</dbReference>
<keyword evidence="3" id="KW-0548">Nucleotidyltransferase</keyword>
<reference evidence="3 4" key="1">
    <citation type="journal article" date="2018" name="Sci. Rep.">
        <title>Genomic signatures of local adaptation to the degree of environmental predictability in rotifers.</title>
        <authorList>
            <person name="Franch-Gras L."/>
            <person name="Hahn C."/>
            <person name="Garcia-Roger E.M."/>
            <person name="Carmona M.J."/>
            <person name="Serra M."/>
            <person name="Gomez A."/>
        </authorList>
    </citation>
    <scope>NUCLEOTIDE SEQUENCE [LARGE SCALE GENOMIC DNA]</scope>
    <source>
        <strain evidence="3">HYR1</strain>
    </source>
</reference>
<evidence type="ECO:0000259" key="2">
    <source>
        <dbReference type="PROSITE" id="PS50878"/>
    </source>
</evidence>
<sequence length="209" mass="23868">MQPKKIGFSCITILDNLPVIPEFLSNDDSTSNDDDNENLKTSDEDVNTDSTSITLKEKTNDQDSSDLDDEFDSVNDPNIETRKRKVFGCAIDASKAFDKINRDILFRKLQDKVLPQIWRCLRQYYQKSIAIVANENEISKMFKTTIVVKPSGPLSPKLFSIYTEDLIKKLEFKEIGSKIRGYFNGVVMYSDDILLLTHNLKELQQASNL</sequence>
<dbReference type="GO" id="GO:0003964">
    <property type="term" value="F:RNA-directed DNA polymerase activity"/>
    <property type="evidence" value="ECO:0007669"/>
    <property type="project" value="UniProtKB-KW"/>
</dbReference>
<organism evidence="3 4">
    <name type="scientific">Brachionus plicatilis</name>
    <name type="common">Marine rotifer</name>
    <name type="synonym">Brachionus muelleri</name>
    <dbReference type="NCBI Taxonomy" id="10195"/>
    <lineage>
        <taxon>Eukaryota</taxon>
        <taxon>Metazoa</taxon>
        <taxon>Spiralia</taxon>
        <taxon>Gnathifera</taxon>
        <taxon>Rotifera</taxon>
        <taxon>Eurotatoria</taxon>
        <taxon>Monogononta</taxon>
        <taxon>Pseudotrocha</taxon>
        <taxon>Ploima</taxon>
        <taxon>Brachionidae</taxon>
        <taxon>Brachionus</taxon>
    </lineage>
</organism>
<dbReference type="Proteomes" id="UP000276133">
    <property type="component" value="Unassembled WGS sequence"/>
</dbReference>
<evidence type="ECO:0000313" key="4">
    <source>
        <dbReference type="Proteomes" id="UP000276133"/>
    </source>
</evidence>
<dbReference type="Pfam" id="PF00078">
    <property type="entry name" value="RVT_1"/>
    <property type="match status" value="1"/>
</dbReference>
<keyword evidence="3" id="KW-0808">Transferase</keyword>
<feature type="compositionally biased region" description="Acidic residues" evidence="1">
    <location>
        <begin position="63"/>
        <end position="73"/>
    </location>
</feature>
<proteinExistence type="predicted"/>
<evidence type="ECO:0000313" key="3">
    <source>
        <dbReference type="EMBL" id="RNA08223.1"/>
    </source>
</evidence>
<keyword evidence="3" id="KW-0695">RNA-directed DNA polymerase</keyword>
<keyword evidence="4" id="KW-1185">Reference proteome</keyword>
<dbReference type="AlphaFoldDB" id="A0A3M7QA71"/>
<accession>A0A3M7QA71</accession>
<name>A0A3M7QA71_BRAPC</name>
<dbReference type="PANTHER" id="PTHR47027:SF20">
    <property type="entry name" value="REVERSE TRANSCRIPTASE-LIKE PROTEIN WITH RNA-DIRECTED DNA POLYMERASE DOMAIN"/>
    <property type="match status" value="1"/>
</dbReference>
<protein>
    <submittedName>
        <fullName evidence="3">RNA-directed DNA polymerase from mobile element jockey-like</fullName>
    </submittedName>
</protein>
<evidence type="ECO:0000256" key="1">
    <source>
        <dbReference type="SAM" id="MobiDB-lite"/>
    </source>
</evidence>
<gene>
    <name evidence="3" type="ORF">BpHYR1_003926</name>
</gene>